<organism evidence="2 3">
    <name type="scientific">Microbacterium laevaniformans</name>
    <dbReference type="NCBI Taxonomy" id="36807"/>
    <lineage>
        <taxon>Bacteria</taxon>
        <taxon>Bacillati</taxon>
        <taxon>Actinomycetota</taxon>
        <taxon>Actinomycetes</taxon>
        <taxon>Micrococcales</taxon>
        <taxon>Microbacteriaceae</taxon>
        <taxon>Microbacterium</taxon>
    </lineage>
</organism>
<dbReference type="Proteomes" id="UP000309893">
    <property type="component" value="Unassembled WGS sequence"/>
</dbReference>
<sequence length="266" mass="27077">MGARWSWREVALALGAVALLAVFLGGVLTHVEAAPSVSPASPAERPVDAFVEVPMRKDAVAAAPVTGEPVAASSAPLALVASVDPVWLARVSAATGIPPRALQAYANAQLRIATEQPSCGLGWSTVAAIGAIESDHGRHGGAVLGENGYPTPAIRGPALDGDGVAAIADTDGGRWDGDTRWDRAVGPMQFIPDTWSRWGADGNGDGVADPNQIDDAALATARYLCGASAMTDAAGWRAAVFAYNHLDAYVDDVAAAANRYAAAAAG</sequence>
<evidence type="ECO:0000313" key="2">
    <source>
        <dbReference type="EMBL" id="TGY36768.1"/>
    </source>
</evidence>
<dbReference type="EMBL" id="SRYO01000005">
    <property type="protein sequence ID" value="TGY36768.1"/>
    <property type="molecule type" value="Genomic_DNA"/>
</dbReference>
<evidence type="ECO:0000313" key="3">
    <source>
        <dbReference type="Proteomes" id="UP000309893"/>
    </source>
</evidence>
<dbReference type="PANTHER" id="PTHR30163:SF8">
    <property type="entry name" value="LYTIC MUREIN TRANSGLYCOSYLASE"/>
    <property type="match status" value="1"/>
</dbReference>
<dbReference type="PANTHER" id="PTHR30163">
    <property type="entry name" value="MEMBRANE-BOUND LYTIC MUREIN TRANSGLYCOSYLASE B"/>
    <property type="match status" value="1"/>
</dbReference>
<dbReference type="RefSeq" id="WP_135949411.1">
    <property type="nucleotide sequence ID" value="NZ_SRYO01000005.1"/>
</dbReference>
<dbReference type="InterPro" id="IPR023346">
    <property type="entry name" value="Lysozyme-like_dom_sf"/>
</dbReference>
<dbReference type="Pfam" id="PF13406">
    <property type="entry name" value="SLT_2"/>
    <property type="match status" value="1"/>
</dbReference>
<dbReference type="SUPFAM" id="SSF53955">
    <property type="entry name" value="Lysozyme-like"/>
    <property type="match status" value="1"/>
</dbReference>
<dbReference type="OrthoDB" id="9796191at2"/>
<dbReference type="Gene3D" id="1.10.530.10">
    <property type="match status" value="1"/>
</dbReference>
<evidence type="ECO:0000259" key="1">
    <source>
        <dbReference type="Pfam" id="PF13406"/>
    </source>
</evidence>
<dbReference type="GO" id="GO:0008933">
    <property type="term" value="F:peptidoglycan lytic transglycosylase activity"/>
    <property type="evidence" value="ECO:0007669"/>
    <property type="project" value="TreeGrafter"/>
</dbReference>
<proteinExistence type="predicted"/>
<protein>
    <submittedName>
        <fullName evidence="2">Murein transglycosylase</fullName>
    </submittedName>
</protein>
<accession>A0A4S2D5A2</accession>
<dbReference type="InterPro" id="IPR031304">
    <property type="entry name" value="SLT_2"/>
</dbReference>
<comment type="caution">
    <text evidence="2">The sequence shown here is derived from an EMBL/GenBank/DDBJ whole genome shotgun (WGS) entry which is preliminary data.</text>
</comment>
<dbReference type="GO" id="GO:0009253">
    <property type="term" value="P:peptidoglycan catabolic process"/>
    <property type="evidence" value="ECO:0007669"/>
    <property type="project" value="TreeGrafter"/>
</dbReference>
<name>A0A4S2D5A2_9MICO</name>
<reference evidence="2 3" key="1">
    <citation type="submission" date="2019-04" db="EMBL/GenBank/DDBJ databases">
        <title>Microbes associate with the intestines of laboratory mice.</title>
        <authorList>
            <person name="Navarre W."/>
            <person name="Wong E."/>
            <person name="Huang K."/>
            <person name="Tropini C."/>
            <person name="Ng K."/>
            <person name="Yu B."/>
        </authorList>
    </citation>
    <scope>NUCLEOTIDE SEQUENCE [LARGE SCALE GENOMIC DNA]</scope>
    <source>
        <strain evidence="2 3">NM46_B2-13</strain>
    </source>
</reference>
<feature type="domain" description="Transglycosylase SLT" evidence="1">
    <location>
        <begin position="181"/>
        <end position="245"/>
    </location>
</feature>
<dbReference type="AlphaFoldDB" id="A0A4S2D5A2"/>
<dbReference type="CDD" id="cd13399">
    <property type="entry name" value="Slt35-like"/>
    <property type="match status" value="1"/>
</dbReference>
<dbReference type="InterPro" id="IPR043426">
    <property type="entry name" value="MltB-like"/>
</dbReference>
<gene>
    <name evidence="2" type="ORF">E5344_09130</name>
</gene>